<keyword evidence="9 12" id="KW-0949">S-adenosyl-L-methionine</keyword>
<keyword evidence="7 12" id="KW-0489">Methyltransferase</keyword>
<dbReference type="RefSeq" id="WP_123711644.1">
    <property type="nucleotide sequence ID" value="NZ_RKHR01000003.1"/>
</dbReference>
<dbReference type="CDD" id="cd18084">
    <property type="entry name" value="RsmE-like"/>
    <property type="match status" value="1"/>
</dbReference>
<evidence type="ECO:0000256" key="11">
    <source>
        <dbReference type="ARBA" id="ARBA00047944"/>
    </source>
</evidence>
<dbReference type="PANTHER" id="PTHR30027:SF3">
    <property type="entry name" value="16S RRNA (URACIL(1498)-N(3))-METHYLTRANSFERASE"/>
    <property type="match status" value="1"/>
</dbReference>
<reference evidence="14 15" key="1">
    <citation type="submission" date="2018-11" db="EMBL/GenBank/DDBJ databases">
        <title>Genomic Encyclopedia of Type Strains, Phase IV (KMG-IV): sequencing the most valuable type-strain genomes for metagenomic binning, comparative biology and taxonomic classification.</title>
        <authorList>
            <person name="Goeker M."/>
        </authorList>
    </citation>
    <scope>NUCLEOTIDE SEQUENCE [LARGE SCALE GENOMIC DNA]</scope>
    <source>
        <strain evidence="14 15">DSM 100316</strain>
    </source>
</reference>
<dbReference type="Pfam" id="PF04452">
    <property type="entry name" value="Methyltrans_RNA"/>
    <property type="match status" value="1"/>
</dbReference>
<organism evidence="14 15">
    <name type="scientific">Sinobacterium caligoides</name>
    <dbReference type="NCBI Taxonomy" id="933926"/>
    <lineage>
        <taxon>Bacteria</taxon>
        <taxon>Pseudomonadati</taxon>
        <taxon>Pseudomonadota</taxon>
        <taxon>Gammaproteobacteria</taxon>
        <taxon>Cellvibrionales</taxon>
        <taxon>Spongiibacteraceae</taxon>
        <taxon>Sinobacterium</taxon>
    </lineage>
</organism>
<dbReference type="PANTHER" id="PTHR30027">
    <property type="entry name" value="RIBOSOMAL RNA SMALL SUBUNIT METHYLTRANSFERASE E"/>
    <property type="match status" value="1"/>
</dbReference>
<dbReference type="PIRSF" id="PIRSF015601">
    <property type="entry name" value="MTase_slr0722"/>
    <property type="match status" value="1"/>
</dbReference>
<dbReference type="OrthoDB" id="9815641at2"/>
<sequence>MNIILLHEDDFISPTCVRLSDHRLTHILKVIRAKEGDTLKVGRLNGKLGSGLIEQLDSDSCQLAVTLEQAPPPATPITLVLALSRPKMMRRIYRMAAEFGLKELYVINSYKTEKSFWQSPVVEADTVHRYLLEGLEQCVDTVLPTVHFKPRFKPFVEDELPAIATGKRALVAHPGDHAPCPIAVKEPMILAIGPEGGFIPYEVDKLVEAGFETVSLGPRILRVENAVSTLTARLYDGACDR</sequence>
<dbReference type="InterPro" id="IPR006700">
    <property type="entry name" value="RsmE"/>
</dbReference>
<keyword evidence="5 12" id="KW-0963">Cytoplasm</keyword>
<keyword evidence="6 12" id="KW-0698">rRNA processing</keyword>
<dbReference type="NCBIfam" id="NF008700">
    <property type="entry name" value="PRK11713.5-4"/>
    <property type="match status" value="1"/>
</dbReference>
<dbReference type="InterPro" id="IPR029026">
    <property type="entry name" value="tRNA_m1G_MTases_N"/>
</dbReference>
<proteinExistence type="inferred from homology"/>
<dbReference type="EC" id="2.1.1.193" evidence="3 12"/>
<evidence type="ECO:0000313" key="14">
    <source>
        <dbReference type="EMBL" id="ROS05748.1"/>
    </source>
</evidence>
<comment type="subcellular location">
    <subcellularLocation>
        <location evidence="1 12">Cytoplasm</location>
    </subcellularLocation>
</comment>
<keyword evidence="8 12" id="KW-0808">Transferase</keyword>
<dbReference type="SUPFAM" id="SSF75217">
    <property type="entry name" value="alpha/beta knot"/>
    <property type="match status" value="1"/>
</dbReference>
<evidence type="ECO:0000256" key="2">
    <source>
        <dbReference type="ARBA" id="ARBA00005528"/>
    </source>
</evidence>
<evidence type="ECO:0000256" key="7">
    <source>
        <dbReference type="ARBA" id="ARBA00022603"/>
    </source>
</evidence>
<comment type="similarity">
    <text evidence="2 12">Belongs to the RNA methyltransferase RsmE family.</text>
</comment>
<evidence type="ECO:0000256" key="5">
    <source>
        <dbReference type="ARBA" id="ARBA00022490"/>
    </source>
</evidence>
<accession>A0A3N2E0W4</accession>
<comment type="catalytic activity">
    <reaction evidence="11 12">
        <text>uridine(1498) in 16S rRNA + S-adenosyl-L-methionine = N(3)-methyluridine(1498) in 16S rRNA + S-adenosyl-L-homocysteine + H(+)</text>
        <dbReference type="Rhea" id="RHEA:42920"/>
        <dbReference type="Rhea" id="RHEA-COMP:10283"/>
        <dbReference type="Rhea" id="RHEA-COMP:10284"/>
        <dbReference type="ChEBI" id="CHEBI:15378"/>
        <dbReference type="ChEBI" id="CHEBI:57856"/>
        <dbReference type="ChEBI" id="CHEBI:59789"/>
        <dbReference type="ChEBI" id="CHEBI:65315"/>
        <dbReference type="ChEBI" id="CHEBI:74502"/>
        <dbReference type="EC" id="2.1.1.193"/>
    </reaction>
</comment>
<gene>
    <name evidence="14" type="ORF">EDC56_1300</name>
</gene>
<evidence type="ECO:0000256" key="8">
    <source>
        <dbReference type="ARBA" id="ARBA00022679"/>
    </source>
</evidence>
<dbReference type="EMBL" id="RKHR01000003">
    <property type="protein sequence ID" value="ROS05748.1"/>
    <property type="molecule type" value="Genomic_DNA"/>
</dbReference>
<evidence type="ECO:0000256" key="3">
    <source>
        <dbReference type="ARBA" id="ARBA00012328"/>
    </source>
</evidence>
<evidence type="ECO:0000259" key="13">
    <source>
        <dbReference type="Pfam" id="PF04452"/>
    </source>
</evidence>
<dbReference type="Proteomes" id="UP000275394">
    <property type="component" value="Unassembled WGS sequence"/>
</dbReference>
<dbReference type="GO" id="GO:0070042">
    <property type="term" value="F:rRNA (uridine-N3-)-methyltransferase activity"/>
    <property type="evidence" value="ECO:0007669"/>
    <property type="project" value="TreeGrafter"/>
</dbReference>
<dbReference type="InterPro" id="IPR015947">
    <property type="entry name" value="PUA-like_sf"/>
</dbReference>
<evidence type="ECO:0000256" key="12">
    <source>
        <dbReference type="PIRNR" id="PIRNR015601"/>
    </source>
</evidence>
<evidence type="ECO:0000256" key="10">
    <source>
        <dbReference type="ARBA" id="ARBA00025699"/>
    </source>
</evidence>
<protein>
    <recommendedName>
        <fullName evidence="4 12">Ribosomal RNA small subunit methyltransferase E</fullName>
        <ecNumber evidence="3 12">2.1.1.193</ecNumber>
    </recommendedName>
</protein>
<name>A0A3N2E0W4_9GAMM</name>
<dbReference type="SUPFAM" id="SSF88697">
    <property type="entry name" value="PUA domain-like"/>
    <property type="match status" value="1"/>
</dbReference>
<dbReference type="InterPro" id="IPR029028">
    <property type="entry name" value="Alpha/beta_knot_MTases"/>
</dbReference>
<comment type="function">
    <text evidence="10 12">Specifically methylates the N3 position of the uracil ring of uridine 1498 (m3U1498) in 16S rRNA. Acts on the fully assembled 30S ribosomal subunit.</text>
</comment>
<evidence type="ECO:0000256" key="1">
    <source>
        <dbReference type="ARBA" id="ARBA00004496"/>
    </source>
</evidence>
<evidence type="ECO:0000256" key="4">
    <source>
        <dbReference type="ARBA" id="ARBA00013673"/>
    </source>
</evidence>
<dbReference type="GO" id="GO:0070475">
    <property type="term" value="P:rRNA base methylation"/>
    <property type="evidence" value="ECO:0007669"/>
    <property type="project" value="TreeGrafter"/>
</dbReference>
<dbReference type="AlphaFoldDB" id="A0A3N2E0W4"/>
<comment type="caution">
    <text evidence="14">The sequence shown here is derived from an EMBL/GenBank/DDBJ whole genome shotgun (WGS) entry which is preliminary data.</text>
</comment>
<keyword evidence="15" id="KW-1185">Reference proteome</keyword>
<evidence type="ECO:0000256" key="6">
    <source>
        <dbReference type="ARBA" id="ARBA00022552"/>
    </source>
</evidence>
<dbReference type="NCBIfam" id="TIGR00046">
    <property type="entry name" value="RsmE family RNA methyltransferase"/>
    <property type="match status" value="1"/>
</dbReference>
<evidence type="ECO:0000313" key="15">
    <source>
        <dbReference type="Proteomes" id="UP000275394"/>
    </source>
</evidence>
<dbReference type="GO" id="GO:0005737">
    <property type="term" value="C:cytoplasm"/>
    <property type="evidence" value="ECO:0007669"/>
    <property type="project" value="UniProtKB-SubCell"/>
</dbReference>
<dbReference type="InterPro" id="IPR046886">
    <property type="entry name" value="RsmE_MTase_dom"/>
</dbReference>
<feature type="domain" description="Ribosomal RNA small subunit methyltransferase E methyltransferase" evidence="13">
    <location>
        <begin position="75"/>
        <end position="233"/>
    </location>
</feature>
<dbReference type="Gene3D" id="3.40.1280.10">
    <property type="match status" value="1"/>
</dbReference>
<evidence type="ECO:0000256" key="9">
    <source>
        <dbReference type="ARBA" id="ARBA00022691"/>
    </source>
</evidence>